<accession>A0ABU9ZDQ8</accession>
<protein>
    <submittedName>
        <fullName evidence="1">Uncharacterized protein</fullName>
    </submittedName>
</protein>
<evidence type="ECO:0000313" key="2">
    <source>
        <dbReference type="Proteomes" id="UP001404845"/>
    </source>
</evidence>
<dbReference type="RefSeq" id="WP_133090671.1">
    <property type="nucleotide sequence ID" value="NZ_JACWCW010000129.1"/>
</dbReference>
<keyword evidence="2" id="KW-1185">Reference proteome</keyword>
<evidence type="ECO:0000313" key="1">
    <source>
        <dbReference type="EMBL" id="MEN3229230.1"/>
    </source>
</evidence>
<name>A0ABU9ZDQ8_9HYPH</name>
<comment type="caution">
    <text evidence="1">The sequence shown here is derived from an EMBL/GenBank/DDBJ whole genome shotgun (WGS) entry which is preliminary data.</text>
</comment>
<organism evidence="1 2">
    <name type="scientific">Methylorubrum rhodesianum</name>
    <dbReference type="NCBI Taxonomy" id="29427"/>
    <lineage>
        <taxon>Bacteria</taxon>
        <taxon>Pseudomonadati</taxon>
        <taxon>Pseudomonadota</taxon>
        <taxon>Alphaproteobacteria</taxon>
        <taxon>Hyphomicrobiales</taxon>
        <taxon>Methylobacteriaceae</taxon>
        <taxon>Methylorubrum</taxon>
    </lineage>
</organism>
<dbReference type="EMBL" id="JAQYXL010000001">
    <property type="protein sequence ID" value="MEN3229230.1"/>
    <property type="molecule type" value="Genomic_DNA"/>
</dbReference>
<reference evidence="1 2" key="1">
    <citation type="journal article" date="2023" name="PLoS ONE">
        <title>Complete genome assembly of Hawai'i environmental nontuberculous mycobacteria reveals unexpected co-isolation with methylobacteria.</title>
        <authorList>
            <person name="Hendrix J."/>
            <person name="Epperson L.E."/>
            <person name="Tong E.I."/>
            <person name="Chan Y.L."/>
            <person name="Hasan N.A."/>
            <person name="Dawrs S.N."/>
            <person name="Norton G.J."/>
            <person name="Virdi R."/>
            <person name="Crooks J.L."/>
            <person name="Chan E.D."/>
            <person name="Honda J.R."/>
            <person name="Strong M."/>
        </authorList>
    </citation>
    <scope>NUCLEOTIDE SEQUENCE [LARGE SCALE GENOMIC DNA]</scope>
    <source>
        <strain evidence="1 2">NJH_HI01</strain>
    </source>
</reference>
<proteinExistence type="predicted"/>
<dbReference type="Proteomes" id="UP001404845">
    <property type="component" value="Unassembled WGS sequence"/>
</dbReference>
<gene>
    <name evidence="1" type="ORF">PUR21_16560</name>
</gene>
<sequence length="84" mass="9168">MGSSLRRRRYSADHDDHCLITAHGLNWRITGMIRGSVLALSELDRPENGALLDISAVNFETYCAEAAAWLAPDLLISNAGGDRV</sequence>